<evidence type="ECO:0000313" key="8">
    <source>
        <dbReference type="Proteomes" id="UP000494205"/>
    </source>
</evidence>
<evidence type="ECO:0000259" key="6">
    <source>
        <dbReference type="PROSITE" id="PS50977"/>
    </source>
</evidence>
<protein>
    <recommendedName>
        <fullName evidence="6">HTH tetR-type domain-containing protein</fullName>
    </recommendedName>
</protein>
<keyword evidence="3" id="KW-0804">Transcription</keyword>
<evidence type="ECO:0000256" key="5">
    <source>
        <dbReference type="SAM" id="MobiDB-lite"/>
    </source>
</evidence>
<reference evidence="7 8" key="1">
    <citation type="submission" date="2020-04" db="EMBL/GenBank/DDBJ databases">
        <authorList>
            <person name="De Canck E."/>
        </authorList>
    </citation>
    <scope>NUCLEOTIDE SEQUENCE [LARGE SCALE GENOMIC DNA]</scope>
    <source>
        <strain evidence="7 8">LMG 27174</strain>
    </source>
</reference>
<dbReference type="Pfam" id="PF00440">
    <property type="entry name" value="TetR_N"/>
    <property type="match status" value="1"/>
</dbReference>
<dbReference type="Pfam" id="PF16925">
    <property type="entry name" value="TetR_C_13"/>
    <property type="match status" value="1"/>
</dbReference>
<dbReference type="PROSITE" id="PS50977">
    <property type="entry name" value="HTH_TETR_2"/>
    <property type="match status" value="1"/>
</dbReference>
<accession>A0A6J5CLS4</accession>
<dbReference type="AlphaFoldDB" id="A0A6J5CLS4"/>
<sequence length="238" mass="26791">MNRMSCSRHGPAGSGDDMTDLSPASKKPEMLKLAAPKRRRLARGESRDEVIRQGTALLTEHGFLATGIDEVLKRAGVPKGSFYHYFKSKQDFGEAVLDNYLQFLGKKLDRTVGDETLAPLERLQAFVEEAKRGLSKYDFRRGCLVGNLGQELGGIDDMFRSRLEAAFRSWEARFAGCLEEAIRVGQLAQDADAGRLARFFWIGWEGAILRSKLMRSAEPLDHFADMYFDVVLPRRRIA</sequence>
<organism evidence="7 8">
    <name type="scientific">Paraburkholderia rhynchosiae</name>
    <dbReference type="NCBI Taxonomy" id="487049"/>
    <lineage>
        <taxon>Bacteria</taxon>
        <taxon>Pseudomonadati</taxon>
        <taxon>Pseudomonadota</taxon>
        <taxon>Betaproteobacteria</taxon>
        <taxon>Burkholderiales</taxon>
        <taxon>Burkholderiaceae</taxon>
        <taxon>Paraburkholderia</taxon>
    </lineage>
</organism>
<dbReference type="InterPro" id="IPR036271">
    <property type="entry name" value="Tet_transcr_reg_TetR-rel_C_sf"/>
</dbReference>
<evidence type="ECO:0000313" key="7">
    <source>
        <dbReference type="EMBL" id="CAB3738624.1"/>
    </source>
</evidence>
<dbReference type="GO" id="GO:0003677">
    <property type="term" value="F:DNA binding"/>
    <property type="evidence" value="ECO:0007669"/>
    <property type="project" value="UniProtKB-UniRule"/>
</dbReference>
<proteinExistence type="predicted"/>
<dbReference type="Gene3D" id="1.10.357.10">
    <property type="entry name" value="Tetracycline Repressor, domain 2"/>
    <property type="match status" value="1"/>
</dbReference>
<dbReference type="Proteomes" id="UP000494205">
    <property type="component" value="Unassembled WGS sequence"/>
</dbReference>
<dbReference type="SUPFAM" id="SSF46689">
    <property type="entry name" value="Homeodomain-like"/>
    <property type="match status" value="1"/>
</dbReference>
<keyword evidence="2 4" id="KW-0238">DNA-binding</keyword>
<dbReference type="PANTHER" id="PTHR47506:SF6">
    <property type="entry name" value="HTH-TYPE TRANSCRIPTIONAL REPRESSOR NEMR"/>
    <property type="match status" value="1"/>
</dbReference>
<dbReference type="PRINTS" id="PR00455">
    <property type="entry name" value="HTHTETR"/>
</dbReference>
<dbReference type="PANTHER" id="PTHR47506">
    <property type="entry name" value="TRANSCRIPTIONAL REGULATORY PROTEIN"/>
    <property type="match status" value="1"/>
</dbReference>
<dbReference type="EMBL" id="CADIJZ010000038">
    <property type="protein sequence ID" value="CAB3738624.1"/>
    <property type="molecule type" value="Genomic_DNA"/>
</dbReference>
<gene>
    <name evidence="7" type="ORF">LMG27174_06483</name>
</gene>
<evidence type="ECO:0000256" key="3">
    <source>
        <dbReference type="ARBA" id="ARBA00023163"/>
    </source>
</evidence>
<keyword evidence="1" id="KW-0805">Transcription regulation</keyword>
<dbReference type="InterPro" id="IPR011075">
    <property type="entry name" value="TetR_C"/>
</dbReference>
<dbReference type="SUPFAM" id="SSF48498">
    <property type="entry name" value="Tetracyclin repressor-like, C-terminal domain"/>
    <property type="match status" value="1"/>
</dbReference>
<feature type="region of interest" description="Disordered" evidence="5">
    <location>
        <begin position="1"/>
        <end position="29"/>
    </location>
</feature>
<name>A0A6J5CLS4_9BURK</name>
<evidence type="ECO:0000256" key="4">
    <source>
        <dbReference type="PROSITE-ProRule" id="PRU00335"/>
    </source>
</evidence>
<dbReference type="InterPro" id="IPR009057">
    <property type="entry name" value="Homeodomain-like_sf"/>
</dbReference>
<evidence type="ECO:0000256" key="2">
    <source>
        <dbReference type="ARBA" id="ARBA00023125"/>
    </source>
</evidence>
<evidence type="ECO:0000256" key="1">
    <source>
        <dbReference type="ARBA" id="ARBA00023015"/>
    </source>
</evidence>
<feature type="domain" description="HTH tetR-type" evidence="6">
    <location>
        <begin position="44"/>
        <end position="104"/>
    </location>
</feature>
<feature type="DNA-binding region" description="H-T-H motif" evidence="4">
    <location>
        <begin position="67"/>
        <end position="86"/>
    </location>
</feature>
<dbReference type="InterPro" id="IPR001647">
    <property type="entry name" value="HTH_TetR"/>
</dbReference>